<feature type="compositionally biased region" description="Low complexity" evidence="1">
    <location>
        <begin position="79"/>
        <end position="109"/>
    </location>
</feature>
<proteinExistence type="predicted"/>
<feature type="region of interest" description="Disordered" evidence="1">
    <location>
        <begin position="57"/>
        <end position="109"/>
    </location>
</feature>
<dbReference type="EMBL" id="JOJR01000038">
    <property type="protein sequence ID" value="RCN49106.1"/>
    <property type="molecule type" value="Genomic_DNA"/>
</dbReference>
<evidence type="ECO:0000256" key="1">
    <source>
        <dbReference type="SAM" id="MobiDB-lite"/>
    </source>
</evidence>
<keyword evidence="3" id="KW-1185">Reference proteome</keyword>
<organism evidence="2 3">
    <name type="scientific">Ancylostoma caninum</name>
    <name type="common">Dog hookworm</name>
    <dbReference type="NCBI Taxonomy" id="29170"/>
    <lineage>
        <taxon>Eukaryota</taxon>
        <taxon>Metazoa</taxon>
        <taxon>Ecdysozoa</taxon>
        <taxon>Nematoda</taxon>
        <taxon>Chromadorea</taxon>
        <taxon>Rhabditida</taxon>
        <taxon>Rhabditina</taxon>
        <taxon>Rhabditomorpha</taxon>
        <taxon>Strongyloidea</taxon>
        <taxon>Ancylostomatidae</taxon>
        <taxon>Ancylostomatinae</taxon>
        <taxon>Ancylostoma</taxon>
    </lineage>
</organism>
<reference evidence="2 3" key="1">
    <citation type="submission" date="2014-10" db="EMBL/GenBank/DDBJ databases">
        <title>Draft genome of the hookworm Ancylostoma caninum.</title>
        <authorList>
            <person name="Mitreva M."/>
        </authorList>
    </citation>
    <scope>NUCLEOTIDE SEQUENCE [LARGE SCALE GENOMIC DNA]</scope>
    <source>
        <strain evidence="2 3">Baltimore</strain>
    </source>
</reference>
<feature type="non-terminal residue" evidence="2">
    <location>
        <position position="1"/>
    </location>
</feature>
<comment type="caution">
    <text evidence="2">The sequence shown here is derived from an EMBL/GenBank/DDBJ whole genome shotgun (WGS) entry which is preliminary data.</text>
</comment>
<evidence type="ECO:0000313" key="2">
    <source>
        <dbReference type="EMBL" id="RCN49106.1"/>
    </source>
</evidence>
<gene>
    <name evidence="2" type="ORF">ANCCAN_04851</name>
</gene>
<dbReference type="Proteomes" id="UP000252519">
    <property type="component" value="Unassembled WGS sequence"/>
</dbReference>
<accession>A0A368GXM7</accession>
<dbReference type="OrthoDB" id="10518378at2759"/>
<name>A0A368GXM7_ANCCA</name>
<dbReference type="AlphaFoldDB" id="A0A368GXM7"/>
<protein>
    <submittedName>
        <fullName evidence="2">Uncharacterized protein</fullName>
    </submittedName>
</protein>
<evidence type="ECO:0000313" key="3">
    <source>
        <dbReference type="Proteomes" id="UP000252519"/>
    </source>
</evidence>
<sequence>LIRRGSHELRIQEHLAQFKQASAKTFRTWNGESRRKIDEGRKLPEWSSVEKFEAHKSEVLTRQGGSKHREEEGSGEGVTTTSTTSTTFTTSTTSTTQTTTTSEILETSTQSSLQDDDQCTTCPSLFMDHKVDGRQLCSNWDHVQVIMKLYKIPPREAFETGSFFN</sequence>